<reference evidence="1 2" key="1">
    <citation type="journal article" date="2016" name="Nat. Commun.">
        <title>Thousands of microbial genomes shed light on interconnected biogeochemical processes in an aquifer system.</title>
        <authorList>
            <person name="Anantharaman K."/>
            <person name="Brown C.T."/>
            <person name="Hug L.A."/>
            <person name="Sharon I."/>
            <person name="Castelle C.J."/>
            <person name="Probst A.J."/>
            <person name="Thomas B.C."/>
            <person name="Singh A."/>
            <person name="Wilkins M.J."/>
            <person name="Karaoz U."/>
            <person name="Brodie E.L."/>
            <person name="Williams K.H."/>
            <person name="Hubbard S.S."/>
            <person name="Banfield J.F."/>
        </authorList>
    </citation>
    <scope>NUCLEOTIDE SEQUENCE [LARGE SCALE GENOMIC DNA]</scope>
</reference>
<organism evidence="1 2">
    <name type="scientific">Candidatus Buchananbacteria bacterium RBG_13_39_9</name>
    <dbReference type="NCBI Taxonomy" id="1797531"/>
    <lineage>
        <taxon>Bacteria</taxon>
        <taxon>Candidatus Buchananiibacteriota</taxon>
    </lineage>
</organism>
<evidence type="ECO:0000313" key="2">
    <source>
        <dbReference type="Proteomes" id="UP000176260"/>
    </source>
</evidence>
<protein>
    <submittedName>
        <fullName evidence="1">Uncharacterized protein</fullName>
    </submittedName>
</protein>
<proteinExistence type="predicted"/>
<name>A0A1G1XSC1_9BACT</name>
<evidence type="ECO:0000313" key="1">
    <source>
        <dbReference type="EMBL" id="OGY42854.1"/>
    </source>
</evidence>
<gene>
    <name evidence="1" type="ORF">A2Y67_00100</name>
</gene>
<accession>A0A1G1XSC1</accession>
<sequence length="150" mass="17131">MEVVIVDYSIVFKVMLGNANLSGIDHNILDERFLPKGKGKQKFQLDQLQIDKNATDDEAEAIIKSEGFEPAKIEHLLALLKANTHRFVNFSFQKPLVILGSRCLNDEGFFHCVPILRNPYWAGKFMLDIEILSPKAKLWGDWCNFLVIKP</sequence>
<comment type="caution">
    <text evidence="1">The sequence shown here is derived from an EMBL/GenBank/DDBJ whole genome shotgun (WGS) entry which is preliminary data.</text>
</comment>
<dbReference type="AlphaFoldDB" id="A0A1G1XSC1"/>
<dbReference type="Proteomes" id="UP000176260">
    <property type="component" value="Unassembled WGS sequence"/>
</dbReference>
<dbReference type="EMBL" id="MHIA01000005">
    <property type="protein sequence ID" value="OGY42854.1"/>
    <property type="molecule type" value="Genomic_DNA"/>
</dbReference>